<evidence type="ECO:0000256" key="1">
    <source>
        <dbReference type="SAM" id="Phobius"/>
    </source>
</evidence>
<protein>
    <submittedName>
        <fullName evidence="2">Uncharacterized protein</fullName>
    </submittedName>
</protein>
<organism evidence="2 3">
    <name type="scientific">Terribacillus saccharophilus</name>
    <dbReference type="NCBI Taxonomy" id="361277"/>
    <lineage>
        <taxon>Bacteria</taxon>
        <taxon>Bacillati</taxon>
        <taxon>Bacillota</taxon>
        <taxon>Bacilli</taxon>
        <taxon>Bacillales</taxon>
        <taxon>Bacillaceae</taxon>
        <taxon>Terribacillus</taxon>
    </lineage>
</organism>
<evidence type="ECO:0000313" key="2">
    <source>
        <dbReference type="EMBL" id="PAD20716.1"/>
    </source>
</evidence>
<dbReference type="AlphaFoldDB" id="A0A268A9B8"/>
<reference evidence="2 3" key="1">
    <citation type="submission" date="2017-07" db="EMBL/GenBank/DDBJ databases">
        <title>Isolation and whole genome analysis of endospore-forming bacteria from heroin.</title>
        <authorList>
            <person name="Kalinowski J."/>
            <person name="Ahrens B."/>
            <person name="Al-Dilaimi A."/>
            <person name="Winkler A."/>
            <person name="Wibberg D."/>
            <person name="Schleenbecker U."/>
            <person name="Ruckert C."/>
            <person name="Wolfel R."/>
            <person name="Grass G."/>
        </authorList>
    </citation>
    <scope>NUCLEOTIDE SEQUENCE [LARGE SCALE GENOMIC DNA]</scope>
    <source>
        <strain evidence="2 3">7528</strain>
    </source>
</reference>
<gene>
    <name evidence="2" type="ORF">CHH64_12490</name>
</gene>
<accession>A0A268A9B8</accession>
<dbReference type="EMBL" id="NPBV01000021">
    <property type="protein sequence ID" value="PAD20716.1"/>
    <property type="molecule type" value="Genomic_DNA"/>
</dbReference>
<comment type="caution">
    <text evidence="2">The sequence shown here is derived from an EMBL/GenBank/DDBJ whole genome shotgun (WGS) entry which is preliminary data.</text>
</comment>
<keyword evidence="1" id="KW-1133">Transmembrane helix</keyword>
<feature type="transmembrane region" description="Helical" evidence="1">
    <location>
        <begin position="35"/>
        <end position="57"/>
    </location>
</feature>
<proteinExistence type="predicted"/>
<evidence type="ECO:0000313" key="3">
    <source>
        <dbReference type="Proteomes" id="UP000216013"/>
    </source>
</evidence>
<keyword evidence="1" id="KW-0812">Transmembrane</keyword>
<dbReference type="Proteomes" id="UP000216013">
    <property type="component" value="Unassembled WGS sequence"/>
</dbReference>
<sequence>MFKSDFVNLILKIISTWLLYLFIIYKLFEDLKQDAFLLVLFIIISMVLIISTAIRIVKIINFKNGQKAD</sequence>
<feature type="transmembrane region" description="Helical" evidence="1">
    <location>
        <begin position="6"/>
        <end position="28"/>
    </location>
</feature>
<name>A0A268A9B8_9BACI</name>
<keyword evidence="1" id="KW-0472">Membrane</keyword>